<dbReference type="InterPro" id="IPR001466">
    <property type="entry name" value="Beta-lactam-related"/>
</dbReference>
<dbReference type="InterPro" id="IPR012338">
    <property type="entry name" value="Beta-lactam/transpept-like"/>
</dbReference>
<evidence type="ECO:0000313" key="2">
    <source>
        <dbReference type="EMBL" id="MFC4499115.1"/>
    </source>
</evidence>
<protein>
    <submittedName>
        <fullName evidence="2">Serine hydrolase domain-containing protein</fullName>
        <ecNumber evidence="2">3.-.-.-</ecNumber>
    </submittedName>
</protein>
<accession>A0ABV9AKC5</accession>
<organism evidence="2 3">
    <name type="scientific">Streptomyces vulcanius</name>
    <dbReference type="NCBI Taxonomy" id="1441876"/>
    <lineage>
        <taxon>Bacteria</taxon>
        <taxon>Bacillati</taxon>
        <taxon>Actinomycetota</taxon>
        <taxon>Actinomycetes</taxon>
        <taxon>Kitasatosporales</taxon>
        <taxon>Streptomycetaceae</taxon>
        <taxon>Streptomyces</taxon>
    </lineage>
</organism>
<sequence length="416" mass="44367">MRRLHRLRTAIAGIGLGAVLIAGVVTAPGASAAGTSAGLDREALRQSLDAVRDAGMYGTFSAVRDGGSRWAGASGVADVHTGRPVTADMEHRVGSVTKAFTSTAVLQLVGKRRIALDAPVADYVPDLVPGERGRAITVRMLLNHTSGIGDYVLAAFPSLPHNSPASLDDNRFRRFTPGQLIRFGLDATATGSPGQTPGHYSNTNYVIAGEILRRVTGQDPERWITDHVIRPAGLRHTYFPTTPRIQGPHSKMYESLYGLIDPPRDYSVYDMSWAGTAGALISTMDDLNRFYRALLGGRLVGPAELSEMQRTVNMDGIDYGLGIYTLDIPGCGRFWGHDGSVFGAGTVVLSSADGTRQVAAALNRQKYQEPTDDGTAVEPHAIDYAFNDYLVGALCPAQSPGLAPATLPRAEPTLLP</sequence>
<dbReference type="EMBL" id="JBHSFK010000003">
    <property type="protein sequence ID" value="MFC4499115.1"/>
    <property type="molecule type" value="Genomic_DNA"/>
</dbReference>
<dbReference type="PANTHER" id="PTHR46825">
    <property type="entry name" value="D-ALANYL-D-ALANINE-CARBOXYPEPTIDASE/ENDOPEPTIDASE AMPH"/>
    <property type="match status" value="1"/>
</dbReference>
<dbReference type="GO" id="GO:0016787">
    <property type="term" value="F:hydrolase activity"/>
    <property type="evidence" value="ECO:0007669"/>
    <property type="project" value="UniProtKB-KW"/>
</dbReference>
<feature type="domain" description="Beta-lactamase-related" evidence="1">
    <location>
        <begin position="54"/>
        <end position="373"/>
    </location>
</feature>
<proteinExistence type="predicted"/>
<dbReference type="EC" id="3.-.-.-" evidence="2"/>
<reference evidence="3" key="1">
    <citation type="journal article" date="2019" name="Int. J. Syst. Evol. Microbiol.">
        <title>The Global Catalogue of Microorganisms (GCM) 10K type strain sequencing project: providing services to taxonomists for standard genome sequencing and annotation.</title>
        <authorList>
            <consortium name="The Broad Institute Genomics Platform"/>
            <consortium name="The Broad Institute Genome Sequencing Center for Infectious Disease"/>
            <person name="Wu L."/>
            <person name="Ma J."/>
        </authorList>
    </citation>
    <scope>NUCLEOTIDE SEQUENCE [LARGE SCALE GENOMIC DNA]</scope>
    <source>
        <strain evidence="3">CGMCC 4.7177</strain>
    </source>
</reference>
<dbReference type="Gene3D" id="3.40.710.10">
    <property type="entry name" value="DD-peptidase/beta-lactamase superfamily"/>
    <property type="match status" value="1"/>
</dbReference>
<dbReference type="InterPro" id="IPR050491">
    <property type="entry name" value="AmpC-like"/>
</dbReference>
<keyword evidence="2" id="KW-0378">Hydrolase</keyword>
<dbReference type="Proteomes" id="UP001595839">
    <property type="component" value="Unassembled WGS sequence"/>
</dbReference>
<dbReference type="RefSeq" id="WP_381175204.1">
    <property type="nucleotide sequence ID" value="NZ_JBHSFK010000003.1"/>
</dbReference>
<evidence type="ECO:0000259" key="1">
    <source>
        <dbReference type="Pfam" id="PF00144"/>
    </source>
</evidence>
<comment type="caution">
    <text evidence="2">The sequence shown here is derived from an EMBL/GenBank/DDBJ whole genome shotgun (WGS) entry which is preliminary data.</text>
</comment>
<gene>
    <name evidence="2" type="ORF">ACFPIH_06175</name>
</gene>
<evidence type="ECO:0000313" key="3">
    <source>
        <dbReference type="Proteomes" id="UP001595839"/>
    </source>
</evidence>
<keyword evidence="3" id="KW-1185">Reference proteome</keyword>
<dbReference type="SUPFAM" id="SSF56601">
    <property type="entry name" value="beta-lactamase/transpeptidase-like"/>
    <property type="match status" value="1"/>
</dbReference>
<dbReference type="Pfam" id="PF00144">
    <property type="entry name" value="Beta-lactamase"/>
    <property type="match status" value="1"/>
</dbReference>
<name>A0ABV9AKC5_9ACTN</name>
<dbReference type="PANTHER" id="PTHR46825:SF7">
    <property type="entry name" value="D-ALANYL-D-ALANINE CARBOXYPEPTIDASE"/>
    <property type="match status" value="1"/>
</dbReference>